<accession>A0AAV7E4H8</accession>
<dbReference type="InterPro" id="IPR000210">
    <property type="entry name" value="BTB/POZ_dom"/>
</dbReference>
<dbReference type="AlphaFoldDB" id="A0AAV7E4H8"/>
<proteinExistence type="inferred from homology"/>
<evidence type="ECO:0000256" key="1">
    <source>
        <dbReference type="ARBA" id="ARBA00004906"/>
    </source>
</evidence>
<dbReference type="InterPro" id="IPR043454">
    <property type="entry name" value="NPH3/RPT2-like"/>
</dbReference>
<reference evidence="8 9" key="1">
    <citation type="submission" date="2021-07" db="EMBL/GenBank/DDBJ databases">
        <title>The Aristolochia fimbriata genome: insights into angiosperm evolution, floral development and chemical biosynthesis.</title>
        <authorList>
            <person name="Jiao Y."/>
        </authorList>
    </citation>
    <scope>NUCLEOTIDE SEQUENCE [LARGE SCALE GENOMIC DNA]</scope>
    <source>
        <strain evidence="8">IBCAS-2021</strain>
        <tissue evidence="8">Leaf</tissue>
    </source>
</reference>
<keyword evidence="3" id="KW-0833">Ubl conjugation pathway</keyword>
<evidence type="ECO:0008006" key="10">
    <source>
        <dbReference type="Google" id="ProtNLM"/>
    </source>
</evidence>
<feature type="domain" description="NPH3" evidence="7">
    <location>
        <begin position="189"/>
        <end position="473"/>
    </location>
</feature>
<name>A0AAV7E4H8_ARIFI</name>
<evidence type="ECO:0000259" key="7">
    <source>
        <dbReference type="PROSITE" id="PS51649"/>
    </source>
</evidence>
<feature type="region of interest" description="Disordered" evidence="5">
    <location>
        <begin position="558"/>
        <end position="589"/>
    </location>
</feature>
<organism evidence="8 9">
    <name type="scientific">Aristolochia fimbriata</name>
    <name type="common">White veined hardy Dutchman's pipe vine</name>
    <dbReference type="NCBI Taxonomy" id="158543"/>
    <lineage>
        <taxon>Eukaryota</taxon>
        <taxon>Viridiplantae</taxon>
        <taxon>Streptophyta</taxon>
        <taxon>Embryophyta</taxon>
        <taxon>Tracheophyta</taxon>
        <taxon>Spermatophyta</taxon>
        <taxon>Magnoliopsida</taxon>
        <taxon>Magnoliidae</taxon>
        <taxon>Piperales</taxon>
        <taxon>Aristolochiaceae</taxon>
        <taxon>Aristolochia</taxon>
    </lineage>
</organism>
<protein>
    <recommendedName>
        <fullName evidence="10">Root phototropism protein 2</fullName>
    </recommendedName>
</protein>
<dbReference type="InterPro" id="IPR027356">
    <property type="entry name" value="NPH3_dom"/>
</dbReference>
<evidence type="ECO:0000313" key="8">
    <source>
        <dbReference type="EMBL" id="KAG9443301.1"/>
    </source>
</evidence>
<evidence type="ECO:0000256" key="4">
    <source>
        <dbReference type="PROSITE-ProRule" id="PRU00982"/>
    </source>
</evidence>
<comment type="similarity">
    <text evidence="4">Belongs to the NPH3 family.</text>
</comment>
<dbReference type="Pfam" id="PF03000">
    <property type="entry name" value="NPH3"/>
    <property type="match status" value="1"/>
</dbReference>
<dbReference type="PROSITE" id="PS50097">
    <property type="entry name" value="BTB"/>
    <property type="match status" value="1"/>
</dbReference>
<dbReference type="EMBL" id="JAINDJ010000006">
    <property type="protein sequence ID" value="KAG9443301.1"/>
    <property type="molecule type" value="Genomic_DNA"/>
</dbReference>
<dbReference type="Gene3D" id="3.30.710.10">
    <property type="entry name" value="Potassium Channel Kv1.1, Chain A"/>
    <property type="match status" value="1"/>
</dbReference>
<keyword evidence="2" id="KW-0597">Phosphoprotein</keyword>
<feature type="domain" description="BTB" evidence="6">
    <location>
        <begin position="25"/>
        <end position="94"/>
    </location>
</feature>
<dbReference type="PANTHER" id="PTHR32370">
    <property type="entry name" value="OS12G0117600 PROTEIN"/>
    <property type="match status" value="1"/>
</dbReference>
<keyword evidence="9" id="KW-1185">Reference proteome</keyword>
<dbReference type="SUPFAM" id="SSF54695">
    <property type="entry name" value="POZ domain"/>
    <property type="match status" value="1"/>
</dbReference>
<comment type="caution">
    <text evidence="8">The sequence shown here is derived from an EMBL/GenBank/DDBJ whole genome shotgun (WGS) entry which is preliminary data.</text>
</comment>
<evidence type="ECO:0000256" key="2">
    <source>
        <dbReference type="ARBA" id="ARBA00022553"/>
    </source>
</evidence>
<evidence type="ECO:0000256" key="3">
    <source>
        <dbReference type="ARBA" id="ARBA00022786"/>
    </source>
</evidence>
<evidence type="ECO:0000259" key="6">
    <source>
        <dbReference type="PROSITE" id="PS50097"/>
    </source>
</evidence>
<dbReference type="InterPro" id="IPR011333">
    <property type="entry name" value="SKP1/BTB/POZ_sf"/>
</dbReference>
<comment type="pathway">
    <text evidence="1">Protein modification; protein ubiquitination.</text>
</comment>
<gene>
    <name evidence="8" type="ORF">H6P81_014641</name>
</gene>
<dbReference type="SMART" id="SM00225">
    <property type="entry name" value="BTB"/>
    <property type="match status" value="1"/>
</dbReference>
<sequence>MKPGSRISAAMERTGQWVFSKEIPTDVVVEVGEANFSLHKFMLIAKSGYVRKLLIDTPSSGDVNRIDLSDIPGGPEAFEKAAKFCYGVNFEITVHNVAALRCAAEYLRMTDDYCEGGNLVERAEEFLSCAALSTFSGALAVLKSCCDLLPDDAMGEEAAAKKKIMQRCVDALGLKICNEANFPSRSPADWWAAELCALPIAAFQRVVAAMKLRGAKTQTVAAAVITYAEKSLPDLVRDHSGSSAAAVVGADGGGVRKAQRALLESIVGLLPAEKAALPIGFLCCLLRAAIFLNASPASKHDLEKRVAAVLEHVMVGDLLVLSFTYDGERLFDLDSVRRIIAAFVDREKTNGGGGVFGGSNANANAASLALQRVAKTIDAYLAEIATDGDLSISKFTGIANLIPKSARKVEDDLYRAVDIFLKAHPGLDEIEREKVCSVMDPLKLSYEARLHASQNKRLPVQIVLHALYYDQLKLRCGGDDDRLDSPNALVTRHQIQADSSLLKENEALRSELNRMKMFVSDLQRSSNYQHGSSTAAAATSGKKRHTLFSSMSKTLGKLNPFRHGSKDTSNIEDSVDQAAKPRRRRFSIS</sequence>
<dbReference type="Proteomes" id="UP000825729">
    <property type="component" value="Unassembled WGS sequence"/>
</dbReference>
<evidence type="ECO:0000313" key="9">
    <source>
        <dbReference type="Proteomes" id="UP000825729"/>
    </source>
</evidence>
<feature type="compositionally biased region" description="Basic residues" evidence="5">
    <location>
        <begin position="580"/>
        <end position="589"/>
    </location>
</feature>
<dbReference type="FunFam" id="3.30.710.10:FF:000168">
    <property type="entry name" value="BTB/POZ domain-containing protein At1g03010"/>
    <property type="match status" value="1"/>
</dbReference>
<evidence type="ECO:0000256" key="5">
    <source>
        <dbReference type="SAM" id="MobiDB-lite"/>
    </source>
</evidence>
<dbReference type="Pfam" id="PF00651">
    <property type="entry name" value="BTB"/>
    <property type="match status" value="1"/>
</dbReference>
<dbReference type="PROSITE" id="PS51649">
    <property type="entry name" value="NPH3"/>
    <property type="match status" value="1"/>
</dbReference>